<name>A0A9P1BH66_9DINO</name>
<dbReference type="EMBL" id="CAMXCT010000069">
    <property type="protein sequence ID" value="CAI3973337.1"/>
    <property type="molecule type" value="Genomic_DNA"/>
</dbReference>
<dbReference type="Proteomes" id="UP001152797">
    <property type="component" value="Unassembled WGS sequence"/>
</dbReference>
<keyword evidence="2" id="KW-0472">Membrane</keyword>
<reference evidence="4 5" key="2">
    <citation type="submission" date="2024-05" db="EMBL/GenBank/DDBJ databases">
        <authorList>
            <person name="Chen Y."/>
            <person name="Shah S."/>
            <person name="Dougan E. K."/>
            <person name="Thang M."/>
            <person name="Chan C."/>
        </authorList>
    </citation>
    <scope>NUCLEOTIDE SEQUENCE [LARGE SCALE GENOMIC DNA]</scope>
</reference>
<protein>
    <submittedName>
        <fullName evidence="4">Fibronectin type-III domain-containing protein</fullName>
    </submittedName>
</protein>
<evidence type="ECO:0000313" key="5">
    <source>
        <dbReference type="Proteomes" id="UP001152797"/>
    </source>
</evidence>
<keyword evidence="5" id="KW-1185">Reference proteome</keyword>
<keyword evidence="2" id="KW-0812">Transmembrane</keyword>
<evidence type="ECO:0000313" key="3">
    <source>
        <dbReference type="EMBL" id="CAI3973337.1"/>
    </source>
</evidence>
<sequence>MASPRDVSPPARRRNSLHDRDYAPVETDVAGECRRLLGCNLAVAMLCVLFTICCLVVTVIMDPVSSKVGSASRLHPAPHLAPSPATESWDPSDAWHSPAPAPTAAPTAHRTSPWPEWPQWPTTARSTPRPTRAPPMVLITGPPDAMEWKPRDEVAPSPSDEGRLFIPQPADAGDVV</sequence>
<dbReference type="AlphaFoldDB" id="A0A9P1BH66"/>
<feature type="region of interest" description="Disordered" evidence="1">
    <location>
        <begin position="68"/>
        <end position="176"/>
    </location>
</feature>
<evidence type="ECO:0000256" key="2">
    <source>
        <dbReference type="SAM" id="Phobius"/>
    </source>
</evidence>
<organism evidence="3">
    <name type="scientific">Cladocopium goreaui</name>
    <dbReference type="NCBI Taxonomy" id="2562237"/>
    <lineage>
        <taxon>Eukaryota</taxon>
        <taxon>Sar</taxon>
        <taxon>Alveolata</taxon>
        <taxon>Dinophyceae</taxon>
        <taxon>Suessiales</taxon>
        <taxon>Symbiodiniaceae</taxon>
        <taxon>Cladocopium</taxon>
    </lineage>
</organism>
<comment type="caution">
    <text evidence="3">The sequence shown here is derived from an EMBL/GenBank/DDBJ whole genome shotgun (WGS) entry which is preliminary data.</text>
</comment>
<evidence type="ECO:0000313" key="4">
    <source>
        <dbReference type="EMBL" id="CAL4760649.1"/>
    </source>
</evidence>
<accession>A0A9P1BH66</accession>
<reference evidence="3" key="1">
    <citation type="submission" date="2022-10" db="EMBL/GenBank/DDBJ databases">
        <authorList>
            <person name="Chen Y."/>
            <person name="Dougan E. K."/>
            <person name="Chan C."/>
            <person name="Rhodes N."/>
            <person name="Thang M."/>
        </authorList>
    </citation>
    <scope>NUCLEOTIDE SEQUENCE</scope>
</reference>
<dbReference type="EMBL" id="CAMXCT030000069">
    <property type="protein sequence ID" value="CAL4760649.1"/>
    <property type="molecule type" value="Genomic_DNA"/>
</dbReference>
<evidence type="ECO:0000256" key="1">
    <source>
        <dbReference type="SAM" id="MobiDB-lite"/>
    </source>
</evidence>
<feature type="compositionally biased region" description="Low complexity" evidence="1">
    <location>
        <begin position="121"/>
        <end position="130"/>
    </location>
</feature>
<dbReference type="EMBL" id="CAMXCT020000069">
    <property type="protein sequence ID" value="CAL1126712.1"/>
    <property type="molecule type" value="Genomic_DNA"/>
</dbReference>
<feature type="compositionally biased region" description="Low complexity" evidence="1">
    <location>
        <begin position="74"/>
        <end position="85"/>
    </location>
</feature>
<proteinExistence type="predicted"/>
<gene>
    <name evidence="3" type="ORF">C1SCF055_LOCUS1853</name>
</gene>
<keyword evidence="2" id="KW-1133">Transmembrane helix</keyword>
<feature type="transmembrane region" description="Helical" evidence="2">
    <location>
        <begin position="41"/>
        <end position="61"/>
    </location>
</feature>